<feature type="transmembrane region" description="Helical" evidence="8">
    <location>
        <begin position="60"/>
        <end position="85"/>
    </location>
</feature>
<gene>
    <name evidence="9" type="ORF">AMSG_06039</name>
</gene>
<dbReference type="GO" id="GO:0072546">
    <property type="term" value="C:EMC complex"/>
    <property type="evidence" value="ECO:0007669"/>
    <property type="project" value="TreeGrafter"/>
</dbReference>
<reference evidence="9 10" key="1">
    <citation type="submission" date="2010-05" db="EMBL/GenBank/DDBJ databases">
        <title>The Genome Sequence of Thecamonas trahens ATCC 50062.</title>
        <authorList>
            <consortium name="The Broad Institute Genome Sequencing Platform"/>
            <person name="Russ C."/>
            <person name="Cuomo C."/>
            <person name="Shea T."/>
            <person name="Young S.K."/>
            <person name="Zeng Q."/>
            <person name="Koehrsen M."/>
            <person name="Haas B."/>
            <person name="Borodovsky M."/>
            <person name="Guigo R."/>
            <person name="Alvarado L."/>
            <person name="Berlin A."/>
            <person name="Bochicchio J."/>
            <person name="Borenstein D."/>
            <person name="Chapman S."/>
            <person name="Chen Z."/>
            <person name="Freedman E."/>
            <person name="Gellesch M."/>
            <person name="Goldberg J."/>
            <person name="Griggs A."/>
            <person name="Gujja S."/>
            <person name="Heilman E."/>
            <person name="Heiman D."/>
            <person name="Hepburn T."/>
            <person name="Howarth C."/>
            <person name="Jen D."/>
            <person name="Larson L."/>
            <person name="Mehta T."/>
            <person name="Park D."/>
            <person name="Pearson M."/>
            <person name="Roberts A."/>
            <person name="Saif S."/>
            <person name="Shenoy N."/>
            <person name="Sisk P."/>
            <person name="Stolte C."/>
            <person name="Sykes S."/>
            <person name="Thomson T."/>
            <person name="Walk T."/>
            <person name="White J."/>
            <person name="Yandava C."/>
            <person name="Burger G."/>
            <person name="Gray M.W."/>
            <person name="Holland P.W.H."/>
            <person name="King N."/>
            <person name="Lang F.B.F."/>
            <person name="Roger A.J."/>
            <person name="Ruiz-Trillo I."/>
            <person name="Lander E."/>
            <person name="Nusbaum C."/>
        </authorList>
    </citation>
    <scope>NUCLEOTIDE SEQUENCE [LARGE SCALE GENOMIC DNA]</scope>
    <source>
        <strain evidence="9 10">ATCC 50062</strain>
    </source>
</reference>
<evidence type="ECO:0000256" key="4">
    <source>
        <dbReference type="ARBA" id="ARBA00022692"/>
    </source>
</evidence>
<dbReference type="EMBL" id="GL349457">
    <property type="protein sequence ID" value="KNC49762.1"/>
    <property type="molecule type" value="Genomic_DNA"/>
</dbReference>
<protein>
    <recommendedName>
        <fullName evidence="3">ER membrane protein complex subunit 3</fullName>
    </recommendedName>
</protein>
<dbReference type="InterPro" id="IPR002809">
    <property type="entry name" value="EMC3/TMCO1"/>
</dbReference>
<dbReference type="OMA" id="PSIRFWI"/>
<name>A0A0L0DBP4_THETB</name>
<dbReference type="RefSeq" id="XP_013757547.1">
    <property type="nucleotide sequence ID" value="XM_013902093.1"/>
</dbReference>
<dbReference type="PANTHER" id="PTHR13116:SF5">
    <property type="entry name" value="ER MEMBRANE PROTEIN COMPLEX SUBUNIT 3"/>
    <property type="match status" value="1"/>
</dbReference>
<feature type="compositionally biased region" description="Low complexity" evidence="7">
    <location>
        <begin position="209"/>
        <end position="220"/>
    </location>
</feature>
<evidence type="ECO:0000256" key="8">
    <source>
        <dbReference type="SAM" id="Phobius"/>
    </source>
</evidence>
<dbReference type="Pfam" id="PF01956">
    <property type="entry name" value="EMC3_TMCO1"/>
    <property type="match status" value="1"/>
</dbReference>
<dbReference type="eggNOG" id="KOG3188">
    <property type="taxonomic scope" value="Eukaryota"/>
</dbReference>
<dbReference type="PANTHER" id="PTHR13116">
    <property type="entry name" value="ER MEMBRANE PROTEIN COMPLEX SUBUNIT 3"/>
    <property type="match status" value="1"/>
</dbReference>
<evidence type="ECO:0000256" key="1">
    <source>
        <dbReference type="ARBA" id="ARBA00004141"/>
    </source>
</evidence>
<dbReference type="OrthoDB" id="6745403at2759"/>
<keyword evidence="4 8" id="KW-0812">Transmembrane</keyword>
<evidence type="ECO:0000313" key="9">
    <source>
        <dbReference type="EMBL" id="KNC49762.1"/>
    </source>
</evidence>
<comment type="similarity">
    <text evidence="2">Belongs to the EMC3 family.</text>
</comment>
<feature type="transmembrane region" description="Helical" evidence="8">
    <location>
        <begin position="105"/>
        <end position="126"/>
    </location>
</feature>
<comment type="subcellular location">
    <subcellularLocation>
        <location evidence="1">Membrane</location>
        <topology evidence="1">Multi-pass membrane protein</topology>
    </subcellularLocation>
</comment>
<dbReference type="GeneID" id="25565305"/>
<evidence type="ECO:0000256" key="6">
    <source>
        <dbReference type="ARBA" id="ARBA00023136"/>
    </source>
</evidence>
<feature type="compositionally biased region" description="Basic residues" evidence="7">
    <location>
        <begin position="223"/>
        <end position="233"/>
    </location>
</feature>
<dbReference type="InterPro" id="IPR008568">
    <property type="entry name" value="EMC3"/>
</dbReference>
<evidence type="ECO:0000256" key="7">
    <source>
        <dbReference type="SAM" id="MobiDB-lite"/>
    </source>
</evidence>
<sequence>MDLLEAHGHWLPRAAFERRRQFFIDGEHGMYNQEREQVNALDAMANNPAMSNMMSSQMAMIVPQILTMGIVNYFFSGFVILRVPFPLTSPFKAMLQQGIQLSDLNVAYVSSLSWYFLNLFGLRGILDIILSDGNAADDSKLLKQQMGQAGGQPGMPQDMPKIFAAEKENLVLVAHDWKVAGVADRLVAGRPRVASASASAPTAKHAADAAVAAAGAGSDSSKPKPRRRFARRS</sequence>
<keyword evidence="6 8" id="KW-0472">Membrane</keyword>
<dbReference type="GO" id="GO:0034975">
    <property type="term" value="P:protein folding in endoplasmic reticulum"/>
    <property type="evidence" value="ECO:0007669"/>
    <property type="project" value="TreeGrafter"/>
</dbReference>
<dbReference type="AlphaFoldDB" id="A0A0L0DBP4"/>
<organism evidence="9 10">
    <name type="scientific">Thecamonas trahens ATCC 50062</name>
    <dbReference type="NCBI Taxonomy" id="461836"/>
    <lineage>
        <taxon>Eukaryota</taxon>
        <taxon>Apusozoa</taxon>
        <taxon>Apusomonadida</taxon>
        <taxon>Apusomonadidae</taxon>
        <taxon>Thecamonas</taxon>
    </lineage>
</organism>
<evidence type="ECO:0000256" key="5">
    <source>
        <dbReference type="ARBA" id="ARBA00022989"/>
    </source>
</evidence>
<keyword evidence="10" id="KW-1185">Reference proteome</keyword>
<accession>A0A0L0DBP4</accession>
<dbReference type="Proteomes" id="UP000054408">
    <property type="component" value="Unassembled WGS sequence"/>
</dbReference>
<keyword evidence="5 8" id="KW-1133">Transmembrane helix</keyword>
<evidence type="ECO:0000313" key="10">
    <source>
        <dbReference type="Proteomes" id="UP000054408"/>
    </source>
</evidence>
<proteinExistence type="inferred from homology"/>
<dbReference type="SMART" id="SM01415">
    <property type="entry name" value="DUF106"/>
    <property type="match status" value="1"/>
</dbReference>
<dbReference type="STRING" id="461836.A0A0L0DBP4"/>
<evidence type="ECO:0000256" key="2">
    <source>
        <dbReference type="ARBA" id="ARBA00005376"/>
    </source>
</evidence>
<feature type="region of interest" description="Disordered" evidence="7">
    <location>
        <begin position="209"/>
        <end position="233"/>
    </location>
</feature>
<evidence type="ECO:0000256" key="3">
    <source>
        <dbReference type="ARBA" id="ARBA00020822"/>
    </source>
</evidence>